<dbReference type="Proteomes" id="UP000294933">
    <property type="component" value="Unassembled WGS sequence"/>
</dbReference>
<dbReference type="VEuPathDB" id="FungiDB:BD410DRAFT_806075"/>
<name>A0A4Y7PWP8_9AGAM</name>
<sequence>MVGSAIAFIGFPVHLAKVNTYMTTHQLGGAEFFTGEVIKKLLHKLEQETSIAIYLADIEDGEGNDYYYLCHFVLFKRGWIQDHEEMARVDVPPKFSALVHTLGDDNAHIKRMSARSAKVYSFDESGNTRIKAS</sequence>
<keyword evidence="2" id="KW-1185">Reference proteome</keyword>
<accession>A0A4Y7PWP8</accession>
<evidence type="ECO:0000313" key="2">
    <source>
        <dbReference type="Proteomes" id="UP000294933"/>
    </source>
</evidence>
<proteinExistence type="predicted"/>
<evidence type="ECO:0000313" key="1">
    <source>
        <dbReference type="EMBL" id="TDL18960.1"/>
    </source>
</evidence>
<dbReference type="EMBL" id="ML170201">
    <property type="protein sequence ID" value="TDL18960.1"/>
    <property type="molecule type" value="Genomic_DNA"/>
</dbReference>
<organism evidence="1 2">
    <name type="scientific">Rickenella mellea</name>
    <dbReference type="NCBI Taxonomy" id="50990"/>
    <lineage>
        <taxon>Eukaryota</taxon>
        <taxon>Fungi</taxon>
        <taxon>Dikarya</taxon>
        <taxon>Basidiomycota</taxon>
        <taxon>Agaricomycotina</taxon>
        <taxon>Agaricomycetes</taxon>
        <taxon>Hymenochaetales</taxon>
        <taxon>Rickenellaceae</taxon>
        <taxon>Rickenella</taxon>
    </lineage>
</organism>
<gene>
    <name evidence="1" type="ORF">BD410DRAFT_806075</name>
</gene>
<protein>
    <submittedName>
        <fullName evidence="1">Uncharacterized protein</fullName>
    </submittedName>
</protein>
<reference evidence="1 2" key="1">
    <citation type="submission" date="2018-06" db="EMBL/GenBank/DDBJ databases">
        <title>A transcriptomic atlas of mushroom development highlights an independent origin of complex multicellularity.</title>
        <authorList>
            <consortium name="DOE Joint Genome Institute"/>
            <person name="Krizsan K."/>
            <person name="Almasi E."/>
            <person name="Merenyi Z."/>
            <person name="Sahu N."/>
            <person name="Viragh M."/>
            <person name="Koszo T."/>
            <person name="Mondo S."/>
            <person name="Kiss B."/>
            <person name="Balint B."/>
            <person name="Kues U."/>
            <person name="Barry K."/>
            <person name="Hegedus J.C."/>
            <person name="Henrissat B."/>
            <person name="Johnson J."/>
            <person name="Lipzen A."/>
            <person name="Ohm R."/>
            <person name="Nagy I."/>
            <person name="Pangilinan J."/>
            <person name="Yan J."/>
            <person name="Xiong Y."/>
            <person name="Grigoriev I.V."/>
            <person name="Hibbett D.S."/>
            <person name="Nagy L.G."/>
        </authorList>
    </citation>
    <scope>NUCLEOTIDE SEQUENCE [LARGE SCALE GENOMIC DNA]</scope>
    <source>
        <strain evidence="1 2">SZMC22713</strain>
    </source>
</reference>
<dbReference type="AlphaFoldDB" id="A0A4Y7PWP8"/>